<reference evidence="2" key="1">
    <citation type="submission" date="2020-05" db="EMBL/GenBank/DDBJ databases">
        <title>Phylogenomic resolution of chytrid fungi.</title>
        <authorList>
            <person name="Stajich J.E."/>
            <person name="Amses K."/>
            <person name="Simmons R."/>
            <person name="Seto K."/>
            <person name="Myers J."/>
            <person name="Bonds A."/>
            <person name="Quandt C.A."/>
            <person name="Barry K."/>
            <person name="Liu P."/>
            <person name="Grigoriev I."/>
            <person name="Longcore J.E."/>
            <person name="James T.Y."/>
        </authorList>
    </citation>
    <scope>NUCLEOTIDE SEQUENCE</scope>
    <source>
        <strain evidence="2">JEL0318</strain>
    </source>
</reference>
<feature type="region of interest" description="Disordered" evidence="1">
    <location>
        <begin position="120"/>
        <end position="178"/>
    </location>
</feature>
<dbReference type="EMBL" id="JADGJD010000104">
    <property type="protein sequence ID" value="KAJ3054941.1"/>
    <property type="molecule type" value="Genomic_DNA"/>
</dbReference>
<feature type="compositionally biased region" description="Gly residues" evidence="1">
    <location>
        <begin position="404"/>
        <end position="415"/>
    </location>
</feature>
<protein>
    <submittedName>
        <fullName evidence="2">Uncharacterized protein</fullName>
    </submittedName>
</protein>
<proteinExistence type="predicted"/>
<organism evidence="2 3">
    <name type="scientific">Rhizophlyctis rosea</name>
    <dbReference type="NCBI Taxonomy" id="64517"/>
    <lineage>
        <taxon>Eukaryota</taxon>
        <taxon>Fungi</taxon>
        <taxon>Fungi incertae sedis</taxon>
        <taxon>Chytridiomycota</taxon>
        <taxon>Chytridiomycota incertae sedis</taxon>
        <taxon>Chytridiomycetes</taxon>
        <taxon>Rhizophlyctidales</taxon>
        <taxon>Rhizophlyctidaceae</taxon>
        <taxon>Rhizophlyctis</taxon>
    </lineage>
</organism>
<feature type="region of interest" description="Disordered" evidence="1">
    <location>
        <begin position="342"/>
        <end position="415"/>
    </location>
</feature>
<comment type="caution">
    <text evidence="2">The sequence shown here is derived from an EMBL/GenBank/DDBJ whole genome shotgun (WGS) entry which is preliminary data.</text>
</comment>
<feature type="compositionally biased region" description="Polar residues" evidence="1">
    <location>
        <begin position="362"/>
        <end position="372"/>
    </location>
</feature>
<accession>A0AAD5SGJ0</accession>
<feature type="compositionally biased region" description="Polar residues" evidence="1">
    <location>
        <begin position="146"/>
        <end position="160"/>
    </location>
</feature>
<evidence type="ECO:0000313" key="2">
    <source>
        <dbReference type="EMBL" id="KAJ3054941.1"/>
    </source>
</evidence>
<feature type="compositionally biased region" description="Low complexity" evidence="1">
    <location>
        <begin position="161"/>
        <end position="178"/>
    </location>
</feature>
<feature type="compositionally biased region" description="Polar residues" evidence="1">
    <location>
        <begin position="46"/>
        <end position="69"/>
    </location>
</feature>
<evidence type="ECO:0000256" key="1">
    <source>
        <dbReference type="SAM" id="MobiDB-lite"/>
    </source>
</evidence>
<dbReference type="AlphaFoldDB" id="A0AAD5SGJ0"/>
<sequence length="415" mass="41721">MIRPPRNLPDLTPLEYPPSLAHLAEEKQSAAPAPATSSTDSHPSPRTGQSIPGNNTQGNQVQPQTQFAPTTAPAMRPQTLPQRSTIPPAPAVQAQRTGEVGNEGRNDLGAALQQTVLTAQSHGVKRTADDAGHMLPPGKIQRNDATHSQGANPALSQASLPTTQTQQPNPANPVAQPVGTSALSTANVIGTSQPQAAMDISGLAKQQQFPQPAPSQQSAHLNKGIIGMNPAFTGMGMSTLQPTLAGFGKQGTGLGAGTTGGANLAGAASTLAARAAAAGLRTDAGQFGYNFYGMNNAWNMGGTSLPMTAGNSAPAVSAAQPSVLNSQYLNAGQDALLSVSAGDAVKRDTSPRPTSAPGVGQQVPQVNANGQDVTAPPAQGRMAGARTGANGAMMSESTITSNPGGAGGTAGSQQP</sequence>
<gene>
    <name evidence="2" type="ORF">HK097_000298</name>
</gene>
<keyword evidence="3" id="KW-1185">Reference proteome</keyword>
<name>A0AAD5SGJ0_9FUNG</name>
<evidence type="ECO:0000313" key="3">
    <source>
        <dbReference type="Proteomes" id="UP001212841"/>
    </source>
</evidence>
<feature type="region of interest" description="Disordered" evidence="1">
    <location>
        <begin position="1"/>
        <end position="105"/>
    </location>
</feature>
<dbReference type="Proteomes" id="UP001212841">
    <property type="component" value="Unassembled WGS sequence"/>
</dbReference>
<feature type="compositionally biased region" description="Low complexity" evidence="1">
    <location>
        <begin position="29"/>
        <end position="45"/>
    </location>
</feature>